<organism evidence="1 2">
    <name type="scientific">Hypholoma sublateritium (strain FD-334 SS-4)</name>
    <dbReference type="NCBI Taxonomy" id="945553"/>
    <lineage>
        <taxon>Eukaryota</taxon>
        <taxon>Fungi</taxon>
        <taxon>Dikarya</taxon>
        <taxon>Basidiomycota</taxon>
        <taxon>Agaricomycotina</taxon>
        <taxon>Agaricomycetes</taxon>
        <taxon>Agaricomycetidae</taxon>
        <taxon>Agaricales</taxon>
        <taxon>Agaricineae</taxon>
        <taxon>Strophariaceae</taxon>
        <taxon>Hypholoma</taxon>
    </lineage>
</organism>
<accession>A0A0D2NUH6</accession>
<keyword evidence="2" id="KW-1185">Reference proteome</keyword>
<protein>
    <submittedName>
        <fullName evidence="1">Uncharacterized protein</fullName>
    </submittedName>
</protein>
<proteinExistence type="predicted"/>
<evidence type="ECO:0000313" key="2">
    <source>
        <dbReference type="Proteomes" id="UP000054270"/>
    </source>
</evidence>
<sequence length="64" mass="7402">MASRYTSRSRDRACVKRRVVACSRGRSRTFPRHSSFACCCDTERKKAGNSVRLLETSMEEVWTK</sequence>
<reference evidence="2" key="1">
    <citation type="submission" date="2014-04" db="EMBL/GenBank/DDBJ databases">
        <title>Evolutionary Origins and Diversification of the Mycorrhizal Mutualists.</title>
        <authorList>
            <consortium name="DOE Joint Genome Institute"/>
            <consortium name="Mycorrhizal Genomics Consortium"/>
            <person name="Kohler A."/>
            <person name="Kuo A."/>
            <person name="Nagy L.G."/>
            <person name="Floudas D."/>
            <person name="Copeland A."/>
            <person name="Barry K.W."/>
            <person name="Cichocki N."/>
            <person name="Veneault-Fourrey C."/>
            <person name="LaButti K."/>
            <person name="Lindquist E.A."/>
            <person name="Lipzen A."/>
            <person name="Lundell T."/>
            <person name="Morin E."/>
            <person name="Murat C."/>
            <person name="Riley R."/>
            <person name="Ohm R."/>
            <person name="Sun H."/>
            <person name="Tunlid A."/>
            <person name="Henrissat B."/>
            <person name="Grigoriev I.V."/>
            <person name="Hibbett D.S."/>
            <person name="Martin F."/>
        </authorList>
    </citation>
    <scope>NUCLEOTIDE SEQUENCE [LARGE SCALE GENOMIC DNA]</scope>
    <source>
        <strain evidence="2">FD-334 SS-4</strain>
    </source>
</reference>
<gene>
    <name evidence="1" type="ORF">HYPSUDRAFT_651817</name>
</gene>
<name>A0A0D2NUH6_HYPSF</name>
<dbReference type="AlphaFoldDB" id="A0A0D2NUH6"/>
<evidence type="ECO:0000313" key="1">
    <source>
        <dbReference type="EMBL" id="KJA22524.1"/>
    </source>
</evidence>
<dbReference type="Proteomes" id="UP000054270">
    <property type="component" value="Unassembled WGS sequence"/>
</dbReference>
<dbReference type="EMBL" id="KN817549">
    <property type="protein sequence ID" value="KJA22524.1"/>
    <property type="molecule type" value="Genomic_DNA"/>
</dbReference>